<dbReference type="EMBL" id="JACEFO010000638">
    <property type="protein sequence ID" value="KAF8762419.1"/>
    <property type="molecule type" value="Genomic_DNA"/>
</dbReference>
<evidence type="ECO:0000256" key="7">
    <source>
        <dbReference type="PROSITE-ProRule" id="PRU00023"/>
    </source>
</evidence>
<evidence type="ECO:0000259" key="9">
    <source>
        <dbReference type="PROSITE" id="PS51437"/>
    </source>
</evidence>
<accession>A0A835KPB2</accession>
<evidence type="ECO:0000256" key="4">
    <source>
        <dbReference type="ARBA" id="ARBA00023159"/>
    </source>
</evidence>
<dbReference type="Gene3D" id="1.20.5.190">
    <property type="match status" value="1"/>
</dbReference>
<dbReference type="Gene3D" id="1.25.40.20">
    <property type="entry name" value="Ankyrin repeat-containing domain"/>
    <property type="match status" value="1"/>
</dbReference>
<dbReference type="Pfam" id="PF00612">
    <property type="entry name" value="IQ"/>
    <property type="match status" value="2"/>
</dbReference>
<evidence type="ECO:0000313" key="10">
    <source>
        <dbReference type="EMBL" id="KAF8762419.1"/>
    </source>
</evidence>
<dbReference type="InterPro" id="IPR036770">
    <property type="entry name" value="Ankyrin_rpt-contain_sf"/>
</dbReference>
<dbReference type="PROSITE" id="PS51437">
    <property type="entry name" value="CG_1"/>
    <property type="match status" value="1"/>
</dbReference>
<dbReference type="GO" id="GO:0003712">
    <property type="term" value="F:transcription coregulator activity"/>
    <property type="evidence" value="ECO:0007669"/>
    <property type="project" value="TreeGrafter"/>
</dbReference>
<dbReference type="GO" id="GO:0003690">
    <property type="term" value="F:double-stranded DNA binding"/>
    <property type="evidence" value="ECO:0007669"/>
    <property type="project" value="TreeGrafter"/>
</dbReference>
<feature type="region of interest" description="Disordered" evidence="8">
    <location>
        <begin position="155"/>
        <end position="217"/>
    </location>
</feature>
<dbReference type="SUPFAM" id="SSF52540">
    <property type="entry name" value="P-loop containing nucleoside triphosphate hydrolases"/>
    <property type="match status" value="1"/>
</dbReference>
<dbReference type="PANTHER" id="PTHR23335:SF35">
    <property type="entry name" value="OS01G0923600 PROTEIN"/>
    <property type="match status" value="1"/>
</dbReference>
<dbReference type="InterPro" id="IPR027417">
    <property type="entry name" value="P-loop_NTPase"/>
</dbReference>
<dbReference type="PROSITE" id="PS50088">
    <property type="entry name" value="ANK_REPEAT"/>
    <property type="match status" value="1"/>
</dbReference>
<gene>
    <name evidence="10" type="ORF">HU200_009379</name>
</gene>
<dbReference type="GO" id="GO:0005634">
    <property type="term" value="C:nucleus"/>
    <property type="evidence" value="ECO:0007669"/>
    <property type="project" value="UniProtKB-SubCell"/>
</dbReference>
<dbReference type="InterPro" id="IPR005559">
    <property type="entry name" value="CG-1_dom"/>
</dbReference>
<reference evidence="10" key="1">
    <citation type="submission" date="2020-07" db="EMBL/GenBank/DDBJ databases">
        <title>Genome sequence and genetic diversity analysis of an under-domesticated orphan crop, white fonio (Digitaria exilis).</title>
        <authorList>
            <person name="Bennetzen J.L."/>
            <person name="Chen S."/>
            <person name="Ma X."/>
            <person name="Wang X."/>
            <person name="Yssel A.E.J."/>
            <person name="Chaluvadi S.R."/>
            <person name="Johnson M."/>
            <person name="Gangashetty P."/>
            <person name="Hamidou F."/>
            <person name="Sanogo M.D."/>
            <person name="Zwaenepoel A."/>
            <person name="Wallace J."/>
            <person name="Van De Peer Y."/>
            <person name="Van Deynze A."/>
        </authorList>
    </citation>
    <scope>NUCLEOTIDE SEQUENCE</scope>
    <source>
        <tissue evidence="10">Leaves</tissue>
    </source>
</reference>
<keyword evidence="3 7" id="KW-0040">ANK repeat</keyword>
<protein>
    <recommendedName>
        <fullName evidence="9">CG-1 domain-containing protein</fullName>
    </recommendedName>
</protein>
<keyword evidence="11" id="KW-1185">Reference proteome</keyword>
<dbReference type="SMART" id="SM01076">
    <property type="entry name" value="CG-1"/>
    <property type="match status" value="1"/>
</dbReference>
<evidence type="ECO:0000256" key="2">
    <source>
        <dbReference type="ARBA" id="ARBA00008267"/>
    </source>
</evidence>
<dbReference type="OrthoDB" id="407555at2759"/>
<dbReference type="InterPro" id="IPR000048">
    <property type="entry name" value="IQ_motif_EF-hand-BS"/>
</dbReference>
<dbReference type="PROSITE" id="PS50096">
    <property type="entry name" value="IQ"/>
    <property type="match status" value="2"/>
</dbReference>
<evidence type="ECO:0000256" key="3">
    <source>
        <dbReference type="ARBA" id="ARBA00023043"/>
    </source>
</evidence>
<name>A0A835KPB2_9POAL</name>
<feature type="compositionally biased region" description="Polar residues" evidence="8">
    <location>
        <begin position="177"/>
        <end position="189"/>
    </location>
</feature>
<dbReference type="InterPro" id="IPR002110">
    <property type="entry name" value="Ankyrin_rpt"/>
</dbReference>
<dbReference type="CDD" id="cd00102">
    <property type="entry name" value="IPT"/>
    <property type="match status" value="1"/>
</dbReference>
<dbReference type="Gene3D" id="2.60.40.10">
    <property type="entry name" value="Immunoglobulins"/>
    <property type="match status" value="1"/>
</dbReference>
<evidence type="ECO:0000256" key="6">
    <source>
        <dbReference type="ARBA" id="ARBA00023242"/>
    </source>
</evidence>
<dbReference type="InterPro" id="IPR013783">
    <property type="entry name" value="Ig-like_fold"/>
</dbReference>
<evidence type="ECO:0000256" key="1">
    <source>
        <dbReference type="ARBA" id="ARBA00004123"/>
    </source>
</evidence>
<proteinExistence type="inferred from homology"/>
<keyword evidence="6" id="KW-0539">Nucleus</keyword>
<comment type="caution">
    <text evidence="10">The sequence shown here is derived from an EMBL/GenBank/DDBJ whole genome shotgun (WGS) entry which is preliminary data.</text>
</comment>
<feature type="compositionally biased region" description="Polar residues" evidence="8">
    <location>
        <begin position="202"/>
        <end position="216"/>
    </location>
</feature>
<dbReference type="Pfam" id="PF03859">
    <property type="entry name" value="CG-1"/>
    <property type="match status" value="1"/>
</dbReference>
<dbReference type="Proteomes" id="UP000636709">
    <property type="component" value="Unassembled WGS sequence"/>
</dbReference>
<dbReference type="SUPFAM" id="SSF81296">
    <property type="entry name" value="E set domains"/>
    <property type="match status" value="1"/>
</dbReference>
<comment type="subcellular location">
    <subcellularLocation>
        <location evidence="1">Nucleus</location>
    </subcellularLocation>
</comment>
<dbReference type="FunFam" id="2.60.40.10:FF:002110">
    <property type="entry name" value="Calmodulin-binding transcription activator 4"/>
    <property type="match status" value="1"/>
</dbReference>
<evidence type="ECO:0000256" key="5">
    <source>
        <dbReference type="ARBA" id="ARBA00023163"/>
    </source>
</evidence>
<dbReference type="SMART" id="SM00015">
    <property type="entry name" value="IQ"/>
    <property type="match status" value="2"/>
</dbReference>
<comment type="similarity">
    <text evidence="2">Belongs to the CAMTA family.</text>
</comment>
<dbReference type="AlphaFoldDB" id="A0A835KPB2"/>
<dbReference type="Pfam" id="PF13637">
    <property type="entry name" value="Ank_4"/>
    <property type="match status" value="1"/>
</dbReference>
<dbReference type="InterPro" id="IPR014756">
    <property type="entry name" value="Ig_E-set"/>
</dbReference>
<keyword evidence="5" id="KW-0804">Transcription</keyword>
<dbReference type="GO" id="GO:0006357">
    <property type="term" value="P:regulation of transcription by RNA polymerase II"/>
    <property type="evidence" value="ECO:0007669"/>
    <property type="project" value="TreeGrafter"/>
</dbReference>
<feature type="domain" description="CG-1" evidence="9">
    <location>
        <begin position="26"/>
        <end position="152"/>
    </location>
</feature>
<dbReference type="PANTHER" id="PTHR23335">
    <property type="entry name" value="CALMODULIN-BINDING TRANSCRIPTION ACTIVATOR CAMTA"/>
    <property type="match status" value="1"/>
</dbReference>
<dbReference type="PROSITE" id="PS50297">
    <property type="entry name" value="ANK_REP_REGION"/>
    <property type="match status" value="1"/>
</dbReference>
<feature type="repeat" description="ANK" evidence="7">
    <location>
        <begin position="567"/>
        <end position="599"/>
    </location>
</feature>
<evidence type="ECO:0000313" key="11">
    <source>
        <dbReference type="Proteomes" id="UP000636709"/>
    </source>
</evidence>
<dbReference type="SMART" id="SM00248">
    <property type="entry name" value="ANK"/>
    <property type="match status" value="2"/>
</dbReference>
<keyword evidence="4" id="KW-0010">Activator</keyword>
<organism evidence="10 11">
    <name type="scientific">Digitaria exilis</name>
    <dbReference type="NCBI Taxonomy" id="1010633"/>
    <lineage>
        <taxon>Eukaryota</taxon>
        <taxon>Viridiplantae</taxon>
        <taxon>Streptophyta</taxon>
        <taxon>Embryophyta</taxon>
        <taxon>Tracheophyta</taxon>
        <taxon>Spermatophyta</taxon>
        <taxon>Magnoliopsida</taxon>
        <taxon>Liliopsida</taxon>
        <taxon>Poales</taxon>
        <taxon>Poaceae</taxon>
        <taxon>PACMAD clade</taxon>
        <taxon>Panicoideae</taxon>
        <taxon>Panicodae</taxon>
        <taxon>Paniceae</taxon>
        <taxon>Anthephorinae</taxon>
        <taxon>Digitaria</taxon>
    </lineage>
</organism>
<feature type="compositionally biased region" description="Polar residues" evidence="8">
    <location>
        <begin position="155"/>
        <end position="168"/>
    </location>
</feature>
<evidence type="ECO:0000256" key="8">
    <source>
        <dbReference type="SAM" id="MobiDB-lite"/>
    </source>
</evidence>
<dbReference type="SUPFAM" id="SSF48403">
    <property type="entry name" value="Ankyrin repeat"/>
    <property type="match status" value="1"/>
</dbReference>
<sequence>MCLPTVISYLLPANLAYGFAVSGLDIHKLQQAVKTRWLKPQEVLQILQNHELFTVSHKPPQKPPSGSWFLFNRRVLRYFRNDGFEWQKKKNGKTINEAHERLKVDNVDALNCYYARGDKNPTFQRRVYWMLDPAYEHIVLVHYRDVLEGSISVSAQNDSSTSNQNGSASRVEVHSSPGWTSELTLPCPNSSSPGSAEEVSSRTVTINNETNNTSGSDLIRHKAALRKLKMQLSLEDKEDQYVVAEEVPTNDDHVIFPGIQNGEPDSCASLDDIFNVLEFSGDHTKETGTHQCPSAIDVLKNSDTWLEDDQLEAILQPASVTPTENQWFHIREVSPESAFSSEITKVIIVGDFLGDPSHCSWAMLFDDVKVPVEIIQQGAIRCHTPCLNPGKVTMCLIDGNGKPCSEAREFEFHEKPTKGMIDGTEKLLNEAQVIKAHQTPTKSNDELLLLLNYVQILFDGHGCDLFSKFSSQLPNPGCGFLVNQMDTMKKTYEQLDPEKTVNSVMEVLLNDKFRQWLLSKCEQNSDGDHLLPKQYHNVIHTIAALGYDLALKPLLSYGVPINYRDANGWTALHWAARFGREDMVIALLTAGAAAGALSHPTSEDPAAKTPASIALAYGFKGLSAFLSEAQLTTHLDSIESKENGTGEGNISGGGICSAVDRISDKSTHMHGGTDDQLALKDSLGAIRNAVQAAARIQAAYRVFSFKKKKEMALQNSCLSVHEMIPASHDALEKAALSIQKNFRCWNKRKEFLKLRKNVIKIQARVRAHQERKKYKELLRSVGVLEKVMLRWYRKGVGLRGFNSGAMPIDEEVEEDVAKVFRKLTVETAIDEAVSRVSCLIGSPKAMQQYRRMLQRYQQAKVDLPKDASEVPTSEGK</sequence>
<dbReference type="CDD" id="cd23767">
    <property type="entry name" value="IQCD"/>
    <property type="match status" value="1"/>
</dbReference>